<dbReference type="RefSeq" id="WP_067434473.1">
    <property type="nucleotide sequence ID" value="NZ_LN907827.1"/>
</dbReference>
<gene>
    <name evidence="2" type="ORF">EM595_3275</name>
</gene>
<evidence type="ECO:0000256" key="1">
    <source>
        <dbReference type="SAM" id="SignalP"/>
    </source>
</evidence>
<dbReference type="KEGG" id="ege:EM595_3275"/>
<sequence length="170" mass="18697">MNFFSATLLPATILLWGSAASADNDAQLLLDISAESVARVSLYYENKPIEGDNFDFTLPVNGISQKFERESGFFHIVGNIDQADIVFAETHFILPQVSGGNNSINLSGDFIFRGESYQALQNLRMPVIRNVGQSNVQNGVKIHFSSEKLAGDYTKGQYANTFTLLLTPVI</sequence>
<feature type="chain" id="PRO_5006858150" description="CS1 type fimbrial major subunit" evidence="1">
    <location>
        <begin position="23"/>
        <end position="170"/>
    </location>
</feature>
<accession>A0A0U5GRV6</accession>
<keyword evidence="1" id="KW-0732">Signal</keyword>
<dbReference type="PATRIC" id="fig|1619313.3.peg.3398"/>
<dbReference type="STRING" id="1619313.EM595_3275"/>
<dbReference type="AlphaFoldDB" id="A0A0U5GRV6"/>
<dbReference type="EMBL" id="LN907827">
    <property type="protein sequence ID" value="CUU25506.1"/>
    <property type="molecule type" value="Genomic_DNA"/>
</dbReference>
<reference evidence="3" key="1">
    <citation type="submission" date="2015-11" db="EMBL/GenBank/DDBJ databases">
        <authorList>
            <person name="Blom J."/>
        </authorList>
    </citation>
    <scope>NUCLEOTIDE SEQUENCE [LARGE SCALE GENOMIC DNA]</scope>
</reference>
<dbReference type="OrthoDB" id="6555569at2"/>
<organism evidence="2 3">
    <name type="scientific">Duffyella gerundensis</name>
    <dbReference type="NCBI Taxonomy" id="1619313"/>
    <lineage>
        <taxon>Bacteria</taxon>
        <taxon>Pseudomonadati</taxon>
        <taxon>Pseudomonadota</taxon>
        <taxon>Gammaproteobacteria</taxon>
        <taxon>Enterobacterales</taxon>
        <taxon>Erwiniaceae</taxon>
        <taxon>Duffyella</taxon>
    </lineage>
</organism>
<name>A0A0U5GRV6_9GAMM</name>
<protein>
    <recommendedName>
        <fullName evidence="4">CS1 type fimbrial major subunit</fullName>
    </recommendedName>
</protein>
<evidence type="ECO:0008006" key="4">
    <source>
        <dbReference type="Google" id="ProtNLM"/>
    </source>
</evidence>
<dbReference type="Proteomes" id="UP000059419">
    <property type="component" value="Chromosome 1"/>
</dbReference>
<keyword evidence="3" id="KW-1185">Reference proteome</keyword>
<evidence type="ECO:0000313" key="2">
    <source>
        <dbReference type="EMBL" id="CUU25506.1"/>
    </source>
</evidence>
<feature type="signal peptide" evidence="1">
    <location>
        <begin position="1"/>
        <end position="22"/>
    </location>
</feature>
<evidence type="ECO:0000313" key="3">
    <source>
        <dbReference type="Proteomes" id="UP000059419"/>
    </source>
</evidence>
<proteinExistence type="predicted"/>